<evidence type="ECO:0000313" key="2">
    <source>
        <dbReference type="Proteomes" id="UP001500542"/>
    </source>
</evidence>
<proteinExistence type="predicted"/>
<dbReference type="CDD" id="cd12913">
    <property type="entry name" value="PDC1_MCP_like"/>
    <property type="match status" value="1"/>
</dbReference>
<dbReference type="Gene3D" id="3.30.450.20">
    <property type="entry name" value="PAS domain"/>
    <property type="match status" value="1"/>
</dbReference>
<dbReference type="EMBL" id="BAAAHK010000019">
    <property type="protein sequence ID" value="GAA0958184.1"/>
    <property type="molecule type" value="Genomic_DNA"/>
</dbReference>
<dbReference type="Pfam" id="PF22673">
    <property type="entry name" value="MCP-like_PDC_1"/>
    <property type="match status" value="1"/>
</dbReference>
<organism evidence="1 2">
    <name type="scientific">Kribbella koreensis</name>
    <dbReference type="NCBI Taxonomy" id="57909"/>
    <lineage>
        <taxon>Bacteria</taxon>
        <taxon>Bacillati</taxon>
        <taxon>Actinomycetota</taxon>
        <taxon>Actinomycetes</taxon>
        <taxon>Propionibacteriales</taxon>
        <taxon>Kribbellaceae</taxon>
        <taxon>Kribbella</taxon>
    </lineage>
</organism>
<sequence length="241" mass="26003">MSEQLTHPGALAEDPGVAAIQQLVDTVAGEAFGLATRIADEVTAIFGRQAAVRRTDLAGVGALVLPSLADPEGRIQGAGYVAAVDALADSRWWLEWFMLRNGSPERLVVDTDPRGENFYDYESLPWYDVPRTTGRRHITGPYVDYLCTDDYTLTFTVPVLVGGRFTGVAGADLKVFAFEKAVLPRLRASHHTMAIVNAQGRVVLSNSARHVSGTLLRGPGTTSYPIGDLPLALVDLPVRKS</sequence>
<protein>
    <submittedName>
        <fullName evidence="1">Cache domain-containing protein</fullName>
    </submittedName>
</protein>
<comment type="caution">
    <text evidence="1">The sequence shown here is derived from an EMBL/GenBank/DDBJ whole genome shotgun (WGS) entry which is preliminary data.</text>
</comment>
<keyword evidence="2" id="KW-1185">Reference proteome</keyword>
<reference evidence="1 2" key="1">
    <citation type="journal article" date="2019" name="Int. J. Syst. Evol. Microbiol.">
        <title>The Global Catalogue of Microorganisms (GCM) 10K type strain sequencing project: providing services to taxonomists for standard genome sequencing and annotation.</title>
        <authorList>
            <consortium name="The Broad Institute Genomics Platform"/>
            <consortium name="The Broad Institute Genome Sequencing Center for Infectious Disease"/>
            <person name="Wu L."/>
            <person name="Ma J."/>
        </authorList>
    </citation>
    <scope>NUCLEOTIDE SEQUENCE [LARGE SCALE GENOMIC DNA]</scope>
    <source>
        <strain evidence="1 2">JCM 10977</strain>
    </source>
</reference>
<evidence type="ECO:0000313" key="1">
    <source>
        <dbReference type="EMBL" id="GAA0958184.1"/>
    </source>
</evidence>
<dbReference type="RefSeq" id="WP_343980509.1">
    <property type="nucleotide sequence ID" value="NZ_BAAAHK010000019.1"/>
</dbReference>
<gene>
    <name evidence="1" type="ORF">GCM10009554_70050</name>
</gene>
<dbReference type="Proteomes" id="UP001500542">
    <property type="component" value="Unassembled WGS sequence"/>
</dbReference>
<accession>A0ABN1RJ72</accession>
<name>A0ABN1RJ72_9ACTN</name>